<dbReference type="PANTHER" id="PTHR11802:SF189">
    <property type="entry name" value="CARBOXYPEPTIDASE"/>
    <property type="match status" value="1"/>
</dbReference>
<keyword evidence="18" id="KW-1185">Reference proteome</keyword>
<dbReference type="EC" id="3.4.16.-" evidence="15"/>
<evidence type="ECO:0000256" key="10">
    <source>
        <dbReference type="ARBA" id="ARBA00022801"/>
    </source>
</evidence>
<keyword evidence="6 15" id="KW-0121">Carboxypeptidase</keyword>
<dbReference type="Proteomes" id="UP001295740">
    <property type="component" value="Unassembled WGS sequence"/>
</dbReference>
<gene>
    <name evidence="17" type="ORF">KHLLAP_LOCUS11348</name>
</gene>
<keyword evidence="12" id="KW-0325">Glycoprotein</keyword>
<comment type="function">
    <text evidence="14">Extracellular serine carboxypeptidase that contributes to pathogenicity.</text>
</comment>
<keyword evidence="9" id="KW-0732">Signal</keyword>
<dbReference type="GO" id="GO:0004185">
    <property type="term" value="F:serine-type carboxypeptidase activity"/>
    <property type="evidence" value="ECO:0007669"/>
    <property type="project" value="UniProtKB-UniRule"/>
</dbReference>
<evidence type="ECO:0000256" key="13">
    <source>
        <dbReference type="ARBA" id="ARBA00023288"/>
    </source>
</evidence>
<dbReference type="InterPro" id="IPR023213">
    <property type="entry name" value="CAT-like_dom_sf"/>
</dbReference>
<evidence type="ECO:0000256" key="14">
    <source>
        <dbReference type="ARBA" id="ARBA00037356"/>
    </source>
</evidence>
<organism evidence="17 18">
    <name type="scientific">Anthostomella pinea</name>
    <dbReference type="NCBI Taxonomy" id="933095"/>
    <lineage>
        <taxon>Eukaryota</taxon>
        <taxon>Fungi</taxon>
        <taxon>Dikarya</taxon>
        <taxon>Ascomycota</taxon>
        <taxon>Pezizomycotina</taxon>
        <taxon>Sordariomycetes</taxon>
        <taxon>Xylariomycetidae</taxon>
        <taxon>Xylariales</taxon>
        <taxon>Xylariaceae</taxon>
        <taxon>Anthostomella</taxon>
    </lineage>
</organism>
<comment type="subcellular location">
    <subcellularLocation>
        <location evidence="2">Cell membrane</location>
        <topology evidence="2">Lipid-anchor</topology>
        <topology evidence="2">GPI-anchor</topology>
    </subcellularLocation>
</comment>
<dbReference type="Gene3D" id="3.30.559.70">
    <property type="entry name" value="Choline/Carnitine o-acyltransferase, domain 2"/>
    <property type="match status" value="1"/>
</dbReference>
<dbReference type="PROSITE" id="PS00131">
    <property type="entry name" value="CARBOXYPEPT_SER_SER"/>
    <property type="match status" value="1"/>
</dbReference>
<comment type="catalytic activity">
    <reaction evidence="1">
        <text>Preferential release of a C-terminal arginine or lysine residue.</text>
        <dbReference type="EC" id="3.4.16.6"/>
    </reaction>
</comment>
<evidence type="ECO:0000256" key="11">
    <source>
        <dbReference type="ARBA" id="ARBA00023026"/>
    </source>
</evidence>
<dbReference type="SUPFAM" id="SSF52777">
    <property type="entry name" value="CoA-dependent acyltransferases"/>
    <property type="match status" value="2"/>
</dbReference>
<dbReference type="InterPro" id="IPR018202">
    <property type="entry name" value="Ser_caboxypep_ser_AS"/>
</dbReference>
<accession>A0AAI8YN70</accession>
<keyword evidence="10 15" id="KW-0378">Hydrolase</keyword>
<dbReference type="GO" id="GO:0006508">
    <property type="term" value="P:proteolysis"/>
    <property type="evidence" value="ECO:0007669"/>
    <property type="project" value="UniProtKB-KW"/>
</dbReference>
<dbReference type="GO" id="GO:0098552">
    <property type="term" value="C:side of membrane"/>
    <property type="evidence" value="ECO:0007669"/>
    <property type="project" value="UniProtKB-KW"/>
</dbReference>
<dbReference type="Gene3D" id="3.40.50.1820">
    <property type="entry name" value="alpha/beta hydrolase"/>
    <property type="match status" value="1"/>
</dbReference>
<keyword evidence="5" id="KW-0336">GPI-anchor</keyword>
<dbReference type="EMBL" id="CAUWAG010000018">
    <property type="protein sequence ID" value="CAJ2510880.1"/>
    <property type="molecule type" value="Genomic_DNA"/>
</dbReference>
<reference evidence="17" key="1">
    <citation type="submission" date="2023-10" db="EMBL/GenBank/DDBJ databases">
        <authorList>
            <person name="Hackl T."/>
        </authorList>
    </citation>
    <scope>NUCLEOTIDE SEQUENCE</scope>
</reference>
<dbReference type="InterPro" id="IPR029058">
    <property type="entry name" value="AB_hydrolase_fold"/>
</dbReference>
<keyword evidence="4" id="KW-1003">Cell membrane</keyword>
<feature type="domain" description="Choline/carnitine acyltransferase" evidence="16">
    <location>
        <begin position="8"/>
        <end position="195"/>
    </location>
</feature>
<evidence type="ECO:0000256" key="4">
    <source>
        <dbReference type="ARBA" id="ARBA00022475"/>
    </source>
</evidence>
<evidence type="ECO:0000256" key="7">
    <source>
        <dbReference type="ARBA" id="ARBA00022670"/>
    </source>
</evidence>
<name>A0AAI8YN70_9PEZI</name>
<dbReference type="PANTHER" id="PTHR11802">
    <property type="entry name" value="SERINE PROTEASE FAMILY S10 SERINE CARBOXYPEPTIDASE"/>
    <property type="match status" value="1"/>
</dbReference>
<sequence length="985" mass="108057">MAVDTLHGAPLNAEARKWLFYATLRPSVDVDQMWLFDVNHTVAILRRGHVFQLVLPGPGTPLSLPAILTAYTDIPEASIEPLFPVCTLTADERKSWAETHHELKLDPHNDAVPGVLEHAAFVVRLDDESPTSSGERHMQFRINGPHHPFANRWLDKPIQFVVTANGLSAGVCKHAKLDGMMCVDCMKYYATSLSGASIWAFSGVVRFNLMPTAHLTVLLAVYHVDRRTVSPPVRPFIEAAAAVDQDSDMAHICLLFTEALTAHSRSISTASRGRGFVNHMYGLLGILASSEETNESEASLPQIFRCDAWDSTRRGHPDRISRSASCPTKTTRKTLASLGMRVAATWRPGICETTEGVKSYAGYIYLPPGSLVDLGEEQDYPINTFFWFFESRKDPVNSPLSIWMNGGPGSSSLLGLFAENGPCYVNSDSNSTTLSEWAWNNEVNMLYLDQPVQVGLSYDTLQNVTNDLVTGEVIKLNKTDPIPEQNTTLLVGTYPSQNPNQTALGSRNAAIALWHFAQTWFQEFPAYHPNDSRVSIATESYGGRYGPEFSAFFEEQNQKIENGTWSDADGENYIINLDTLILINSCIDRQIQWPSYPQIAYNNTYGIQTVNETIYLAMMDALDREGGCRDQINDCRAVASLSDPDNIGVNETVNAICSAAETFCTTEVRDPYLDYSGRNYYDMASVDPSPFPPSFYNGYLNQPHVQAALGVLLNFSSSSSTVASAFRSIGDYPRPGWIEDLAYLLESGVKVHLMYGDRDFACNWMGGEAVSLAINYTGTERFNAAGYTDIVVNDSYVGGQVRQYGNLSFSRVYEAGHEIPSYQPETAYQMFTRALFNLDIATGTVDTAADPEYATNGKADTWAHKNEDPADLLHYCYIYDTATCTEEQIESVRNGSATIVSGIVQDKNSTQLFPEVFAGVGNFTGSSTSTVIPTATATSTITPTDSGASATPTESSSAVSWQLGAGIQSAGFWTVVAALVQAILV</sequence>
<evidence type="ECO:0000259" key="16">
    <source>
        <dbReference type="Pfam" id="PF00755"/>
    </source>
</evidence>
<dbReference type="InterPro" id="IPR001563">
    <property type="entry name" value="Peptidase_S10"/>
</dbReference>
<proteinExistence type="inferred from homology"/>
<evidence type="ECO:0000256" key="6">
    <source>
        <dbReference type="ARBA" id="ARBA00022645"/>
    </source>
</evidence>
<evidence type="ECO:0000313" key="18">
    <source>
        <dbReference type="Proteomes" id="UP001295740"/>
    </source>
</evidence>
<evidence type="ECO:0000313" key="17">
    <source>
        <dbReference type="EMBL" id="CAJ2510880.1"/>
    </source>
</evidence>
<dbReference type="Gene3D" id="3.30.559.10">
    <property type="entry name" value="Chloramphenicol acetyltransferase-like domain"/>
    <property type="match status" value="1"/>
</dbReference>
<keyword evidence="8" id="KW-0808">Transferase</keyword>
<keyword evidence="7 15" id="KW-0645">Protease</keyword>
<keyword evidence="5" id="KW-0472">Membrane</keyword>
<evidence type="ECO:0000256" key="2">
    <source>
        <dbReference type="ARBA" id="ARBA00004609"/>
    </source>
</evidence>
<keyword evidence="11" id="KW-0843">Virulence</keyword>
<dbReference type="AlphaFoldDB" id="A0AAI8YN70"/>
<dbReference type="GO" id="GO:0000324">
    <property type="term" value="C:fungal-type vacuole"/>
    <property type="evidence" value="ECO:0007669"/>
    <property type="project" value="TreeGrafter"/>
</dbReference>
<dbReference type="Pfam" id="PF00450">
    <property type="entry name" value="Peptidase_S10"/>
    <property type="match status" value="1"/>
</dbReference>
<evidence type="ECO:0000256" key="3">
    <source>
        <dbReference type="ARBA" id="ARBA00009431"/>
    </source>
</evidence>
<keyword evidence="13" id="KW-0449">Lipoprotein</keyword>
<evidence type="ECO:0000256" key="5">
    <source>
        <dbReference type="ARBA" id="ARBA00022622"/>
    </source>
</evidence>
<protein>
    <recommendedName>
        <fullName evidence="15">Carboxypeptidase</fullName>
        <ecNumber evidence="15">3.4.16.-</ecNumber>
    </recommendedName>
</protein>
<dbReference type="GO" id="GO:0005886">
    <property type="term" value="C:plasma membrane"/>
    <property type="evidence" value="ECO:0007669"/>
    <property type="project" value="UniProtKB-SubCell"/>
</dbReference>
<comment type="similarity">
    <text evidence="3 15">Belongs to the peptidase S10 family.</text>
</comment>
<dbReference type="PRINTS" id="PR00724">
    <property type="entry name" value="CRBOXYPTASEC"/>
</dbReference>
<comment type="caution">
    <text evidence="17">The sequence shown here is derived from an EMBL/GenBank/DDBJ whole genome shotgun (WGS) entry which is preliminary data.</text>
</comment>
<dbReference type="GO" id="GO:0016740">
    <property type="term" value="F:transferase activity"/>
    <property type="evidence" value="ECO:0007669"/>
    <property type="project" value="UniProtKB-KW"/>
</dbReference>
<evidence type="ECO:0000256" key="12">
    <source>
        <dbReference type="ARBA" id="ARBA00023180"/>
    </source>
</evidence>
<evidence type="ECO:0000256" key="9">
    <source>
        <dbReference type="ARBA" id="ARBA00022729"/>
    </source>
</evidence>
<dbReference type="InterPro" id="IPR042231">
    <property type="entry name" value="Cho/carn_acyl_trans_2"/>
</dbReference>
<evidence type="ECO:0000256" key="8">
    <source>
        <dbReference type="ARBA" id="ARBA00022679"/>
    </source>
</evidence>
<evidence type="ECO:0000256" key="1">
    <source>
        <dbReference type="ARBA" id="ARBA00001003"/>
    </source>
</evidence>
<feature type="domain" description="Choline/carnitine acyltransferase" evidence="16">
    <location>
        <begin position="227"/>
        <end position="312"/>
    </location>
</feature>
<evidence type="ECO:0000256" key="15">
    <source>
        <dbReference type="RuleBase" id="RU361156"/>
    </source>
</evidence>
<dbReference type="Pfam" id="PF00755">
    <property type="entry name" value="Carn_acyltransf"/>
    <property type="match status" value="2"/>
</dbReference>
<dbReference type="SUPFAM" id="SSF53474">
    <property type="entry name" value="alpha/beta-Hydrolases"/>
    <property type="match status" value="1"/>
</dbReference>
<dbReference type="InterPro" id="IPR039551">
    <property type="entry name" value="Cho/carn_acyl_trans"/>
</dbReference>